<evidence type="ECO:0000313" key="6">
    <source>
        <dbReference type="Proteomes" id="UP000594638"/>
    </source>
</evidence>
<dbReference type="PANTHER" id="PTHR33077:SF8">
    <property type="entry name" value="PROTEIN TIFY 8"/>
    <property type="match status" value="1"/>
</dbReference>
<comment type="function">
    <text evidence="2">Repressor of jasmonate responses.</text>
</comment>
<dbReference type="GO" id="GO:0005634">
    <property type="term" value="C:nucleus"/>
    <property type="evidence" value="ECO:0007669"/>
    <property type="project" value="UniProtKB-SubCell"/>
</dbReference>
<proteinExistence type="inferred from homology"/>
<evidence type="ECO:0000256" key="2">
    <source>
        <dbReference type="RuleBase" id="RU369065"/>
    </source>
</evidence>
<evidence type="ECO:0000313" key="5">
    <source>
        <dbReference type="EMBL" id="CAA2968248.1"/>
    </source>
</evidence>
<feature type="compositionally biased region" description="Basic and acidic residues" evidence="3">
    <location>
        <begin position="364"/>
        <end position="373"/>
    </location>
</feature>
<reference evidence="5 6" key="1">
    <citation type="submission" date="2019-12" db="EMBL/GenBank/DDBJ databases">
        <authorList>
            <person name="Alioto T."/>
            <person name="Alioto T."/>
            <person name="Gomez Garrido J."/>
        </authorList>
    </citation>
    <scope>NUCLEOTIDE SEQUENCE [LARGE SCALE GENOMIC DNA]</scope>
</reference>
<evidence type="ECO:0000256" key="3">
    <source>
        <dbReference type="SAM" id="MobiDB-lite"/>
    </source>
</evidence>
<dbReference type="InterPro" id="IPR010399">
    <property type="entry name" value="Tify_dom"/>
</dbReference>
<dbReference type="PROSITE" id="PS51320">
    <property type="entry name" value="TIFY"/>
    <property type="match status" value="1"/>
</dbReference>
<dbReference type="AlphaFoldDB" id="A0A8S0QSQ9"/>
<protein>
    <recommendedName>
        <fullName evidence="2">Protein TIFY</fullName>
    </recommendedName>
    <alternativeName>
        <fullName evidence="2">Jasmonate ZIM domain-containing protein</fullName>
    </alternativeName>
</protein>
<feature type="domain" description="Tify" evidence="4">
    <location>
        <begin position="293"/>
        <end position="328"/>
    </location>
</feature>
<dbReference type="Pfam" id="PF06200">
    <property type="entry name" value="tify"/>
    <property type="match status" value="1"/>
</dbReference>
<gene>
    <name evidence="5" type="ORF">OLEA9_A005799</name>
</gene>
<sequence>MAHAQSKSNNDYSYATVAATSDDQQKLTATFHDFLGAKGQNPFPPAGEGGQPSSEVSPSASASLGASSCGGRGPMSTTSDLYSEKHVGSHLEGIPFYQSRGEFKGLETSNRFIGTKRSNSDSFMVSSKEKFPQLQPDESSHLMKLLRHAGGDRPRWPHDEETSFVMHQMRPISASLITQSSSDGDSKWDRPIPVNLGSSSQYPPRAGQVAPFGYQTLSNRFKDTNPGPAAISRTAADEGSRTGIKGSGILSSINATIGVSERRSSGVLIHTDKQKSGAYIAEPESATPSQHRIESASFQMTIFYGGQAHVFDKVHPNKADFIMALARSSGESWSTTFAPKSASGSLTGDNCIPGDASIATPKELHERTSDGGKSHHGFGSVVQGDRNKGIKTQSSSIRNQC</sequence>
<keyword evidence="2" id="KW-0539">Nucleus</keyword>
<feature type="region of interest" description="Disordered" evidence="3">
    <location>
        <begin position="220"/>
        <end position="241"/>
    </location>
</feature>
<keyword evidence="6" id="KW-1185">Reference proteome</keyword>
<comment type="domain">
    <text evidence="2">The jas domain is required for interaction with COI1.</text>
</comment>
<dbReference type="GO" id="GO:2000022">
    <property type="term" value="P:regulation of jasmonic acid mediated signaling pathway"/>
    <property type="evidence" value="ECO:0007669"/>
    <property type="project" value="UniProtKB-UniRule"/>
</dbReference>
<dbReference type="Gramene" id="OE9A005799T1">
    <property type="protein sequence ID" value="OE9A005799C1"/>
    <property type="gene ID" value="OE9A005799"/>
</dbReference>
<feature type="compositionally biased region" description="Polar residues" evidence="3">
    <location>
        <begin position="390"/>
        <end position="401"/>
    </location>
</feature>
<accession>A0A8S0QSQ9</accession>
<name>A0A8S0QSQ9_OLEEU</name>
<comment type="similarity">
    <text evidence="1 2">Belongs to the TIFY/JAZ family.</text>
</comment>
<feature type="region of interest" description="Disordered" evidence="3">
    <location>
        <begin position="364"/>
        <end position="401"/>
    </location>
</feature>
<evidence type="ECO:0000256" key="1">
    <source>
        <dbReference type="ARBA" id="ARBA00008614"/>
    </source>
</evidence>
<feature type="region of interest" description="Disordered" evidence="3">
    <location>
        <begin position="30"/>
        <end position="80"/>
    </location>
</feature>
<comment type="subcellular location">
    <subcellularLocation>
        <location evidence="2">Nucleus</location>
    </subcellularLocation>
</comment>
<dbReference type="OrthoDB" id="1908882at2759"/>
<organism evidence="5 6">
    <name type="scientific">Olea europaea subsp. europaea</name>
    <dbReference type="NCBI Taxonomy" id="158383"/>
    <lineage>
        <taxon>Eukaryota</taxon>
        <taxon>Viridiplantae</taxon>
        <taxon>Streptophyta</taxon>
        <taxon>Embryophyta</taxon>
        <taxon>Tracheophyta</taxon>
        <taxon>Spermatophyta</taxon>
        <taxon>Magnoliopsida</taxon>
        <taxon>eudicotyledons</taxon>
        <taxon>Gunneridae</taxon>
        <taxon>Pentapetalae</taxon>
        <taxon>asterids</taxon>
        <taxon>lamiids</taxon>
        <taxon>Lamiales</taxon>
        <taxon>Oleaceae</taxon>
        <taxon>Oleeae</taxon>
        <taxon>Olea</taxon>
    </lineage>
</organism>
<dbReference type="EMBL" id="CACTIH010001901">
    <property type="protein sequence ID" value="CAA2968248.1"/>
    <property type="molecule type" value="Genomic_DNA"/>
</dbReference>
<evidence type="ECO:0000259" key="4">
    <source>
        <dbReference type="PROSITE" id="PS51320"/>
    </source>
</evidence>
<dbReference type="SMART" id="SM00979">
    <property type="entry name" value="TIFY"/>
    <property type="match status" value="1"/>
</dbReference>
<dbReference type="GO" id="GO:0009611">
    <property type="term" value="P:response to wounding"/>
    <property type="evidence" value="ECO:0007669"/>
    <property type="project" value="UniProtKB-UniRule"/>
</dbReference>
<keyword evidence="2" id="KW-1184">Jasmonic acid signaling pathway</keyword>
<dbReference type="PANTHER" id="PTHR33077">
    <property type="entry name" value="PROTEIN TIFY 4A-RELATED-RELATED"/>
    <property type="match status" value="1"/>
</dbReference>
<dbReference type="GO" id="GO:0031347">
    <property type="term" value="P:regulation of defense response"/>
    <property type="evidence" value="ECO:0007669"/>
    <property type="project" value="UniProtKB-UniRule"/>
</dbReference>
<comment type="caution">
    <text evidence="5">The sequence shown here is derived from an EMBL/GenBank/DDBJ whole genome shotgun (WGS) entry which is preliminary data.</text>
</comment>
<feature type="compositionally biased region" description="Low complexity" evidence="3">
    <location>
        <begin position="52"/>
        <end position="67"/>
    </location>
</feature>
<dbReference type="InterPro" id="IPR040390">
    <property type="entry name" value="TIFY/JAZ"/>
</dbReference>
<dbReference type="Proteomes" id="UP000594638">
    <property type="component" value="Unassembled WGS sequence"/>
</dbReference>